<dbReference type="NCBIfam" id="TIGR02887">
    <property type="entry name" value="spore_ger_x_C"/>
    <property type="match status" value="1"/>
</dbReference>
<evidence type="ECO:0000256" key="3">
    <source>
        <dbReference type="ARBA" id="ARBA00022544"/>
    </source>
</evidence>
<comment type="caution">
    <text evidence="10">The sequence shown here is derived from an EMBL/GenBank/DDBJ whole genome shotgun (WGS) entry which is preliminary data.</text>
</comment>
<dbReference type="InterPro" id="IPR046953">
    <property type="entry name" value="Spore_GerAC-like_C"/>
</dbReference>
<dbReference type="InterPro" id="IPR057336">
    <property type="entry name" value="GerAC_N"/>
</dbReference>
<protein>
    <recommendedName>
        <fullName evidence="12">Ger(X)C family spore germination protein</fullName>
    </recommendedName>
</protein>
<evidence type="ECO:0000256" key="2">
    <source>
        <dbReference type="ARBA" id="ARBA00007886"/>
    </source>
</evidence>
<dbReference type="Pfam" id="PF05504">
    <property type="entry name" value="Spore_GerAC"/>
    <property type="match status" value="1"/>
</dbReference>
<reference evidence="10" key="1">
    <citation type="submission" date="2021-10" db="EMBL/GenBank/DDBJ databases">
        <authorList>
            <person name="Criscuolo A."/>
        </authorList>
    </citation>
    <scope>NUCLEOTIDE SEQUENCE</scope>
    <source>
        <strain evidence="10">CIP111885</strain>
    </source>
</reference>
<dbReference type="PANTHER" id="PTHR35789:SF1">
    <property type="entry name" value="SPORE GERMINATION PROTEIN B3"/>
    <property type="match status" value="1"/>
</dbReference>
<keyword evidence="11" id="KW-1185">Reference proteome</keyword>
<sequence>MTNRFGVGLLSLFFLTGCVQKEILDDIAIEIARGYDWKEEDKIEGTMLVYNFQPDKSIKNTTLTTTASTSRELVNYLQEQSPEPLSEGSLEVFLFGKKLANEGLIDYLDAPIRNASIGARLFLVVVDGNAKELLNGNYGNRGNAIFISNLLLHNIKYENLPKTNLQLFFRDYYEVGKTGFLPQIKKIDDNKLELNGISFFKTDKIRVIDTLETEKMFYFKLLVDKFSEGSHIVERDADKAVIRSISSRHKMKITKRDPYTVTVHIKIRGIIREYTGPGTLTKKVITKYEKALEEEVTKECEALIKRFQEQEIDPVGLGFFIQTRTRGLHLKKDWEESDMYKNLTVKVVTDVKVLESGVIE</sequence>
<gene>
    <name evidence="10" type="ORF">NEOCIP111885_03380</name>
</gene>
<evidence type="ECO:0000256" key="7">
    <source>
        <dbReference type="ARBA" id="ARBA00023288"/>
    </source>
</evidence>
<organism evidence="10 11">
    <name type="scientific">Pseudoneobacillus rhizosphaerae</name>
    <dbReference type="NCBI Taxonomy" id="2880968"/>
    <lineage>
        <taxon>Bacteria</taxon>
        <taxon>Bacillati</taxon>
        <taxon>Bacillota</taxon>
        <taxon>Bacilli</taxon>
        <taxon>Bacillales</taxon>
        <taxon>Bacillaceae</taxon>
        <taxon>Pseudoneobacillus</taxon>
    </lineage>
</organism>
<evidence type="ECO:0000259" key="9">
    <source>
        <dbReference type="Pfam" id="PF25198"/>
    </source>
</evidence>
<feature type="domain" description="Spore germination GerAC-like C-terminal" evidence="8">
    <location>
        <begin position="195"/>
        <end position="357"/>
    </location>
</feature>
<dbReference type="EMBL" id="CAKJTG010000022">
    <property type="protein sequence ID" value="CAG9609637.1"/>
    <property type="molecule type" value="Genomic_DNA"/>
</dbReference>
<keyword evidence="3" id="KW-0309">Germination</keyword>
<evidence type="ECO:0000313" key="11">
    <source>
        <dbReference type="Proteomes" id="UP000789845"/>
    </source>
</evidence>
<keyword evidence="6" id="KW-0564">Palmitate</keyword>
<dbReference type="PROSITE" id="PS51257">
    <property type="entry name" value="PROKAR_LIPOPROTEIN"/>
    <property type="match status" value="1"/>
</dbReference>
<dbReference type="AlphaFoldDB" id="A0A9C7GCK4"/>
<comment type="similarity">
    <text evidence="2">Belongs to the GerABKC lipoprotein family.</text>
</comment>
<name>A0A9C7GCK4_9BACI</name>
<dbReference type="PANTHER" id="PTHR35789">
    <property type="entry name" value="SPORE GERMINATION PROTEIN B3"/>
    <property type="match status" value="1"/>
</dbReference>
<proteinExistence type="inferred from homology"/>
<dbReference type="Gene3D" id="3.30.300.210">
    <property type="entry name" value="Nutrient germinant receptor protein C, domain 3"/>
    <property type="match status" value="1"/>
</dbReference>
<keyword evidence="7" id="KW-0449">Lipoprotein</keyword>
<evidence type="ECO:0000259" key="8">
    <source>
        <dbReference type="Pfam" id="PF05504"/>
    </source>
</evidence>
<evidence type="ECO:0000256" key="4">
    <source>
        <dbReference type="ARBA" id="ARBA00022729"/>
    </source>
</evidence>
<feature type="domain" description="Spore germination protein N-terminal" evidence="9">
    <location>
        <begin position="21"/>
        <end position="185"/>
    </location>
</feature>
<evidence type="ECO:0008006" key="12">
    <source>
        <dbReference type="Google" id="ProtNLM"/>
    </source>
</evidence>
<dbReference type="Pfam" id="PF25198">
    <property type="entry name" value="Spore_GerAC_N"/>
    <property type="match status" value="1"/>
</dbReference>
<dbReference type="InterPro" id="IPR008844">
    <property type="entry name" value="Spore_GerAC-like"/>
</dbReference>
<dbReference type="GO" id="GO:0009847">
    <property type="term" value="P:spore germination"/>
    <property type="evidence" value="ECO:0007669"/>
    <property type="project" value="InterPro"/>
</dbReference>
<dbReference type="InterPro" id="IPR038501">
    <property type="entry name" value="Spore_GerAC_C_sf"/>
</dbReference>
<dbReference type="GO" id="GO:0016020">
    <property type="term" value="C:membrane"/>
    <property type="evidence" value="ECO:0007669"/>
    <property type="project" value="UniProtKB-SubCell"/>
</dbReference>
<evidence type="ECO:0000256" key="1">
    <source>
        <dbReference type="ARBA" id="ARBA00004635"/>
    </source>
</evidence>
<keyword evidence="4" id="KW-0732">Signal</keyword>
<keyword evidence="5" id="KW-0472">Membrane</keyword>
<dbReference type="RefSeq" id="WP_230497875.1">
    <property type="nucleotide sequence ID" value="NZ_CAKJTG010000022.1"/>
</dbReference>
<evidence type="ECO:0000313" key="10">
    <source>
        <dbReference type="EMBL" id="CAG9609637.1"/>
    </source>
</evidence>
<comment type="subcellular location">
    <subcellularLocation>
        <location evidence="1">Membrane</location>
        <topology evidence="1">Lipid-anchor</topology>
    </subcellularLocation>
</comment>
<dbReference type="Proteomes" id="UP000789845">
    <property type="component" value="Unassembled WGS sequence"/>
</dbReference>
<evidence type="ECO:0000256" key="5">
    <source>
        <dbReference type="ARBA" id="ARBA00023136"/>
    </source>
</evidence>
<accession>A0A9C7GCK4</accession>
<evidence type="ECO:0000256" key="6">
    <source>
        <dbReference type="ARBA" id="ARBA00023139"/>
    </source>
</evidence>